<feature type="region of interest" description="Disordered" evidence="1">
    <location>
        <begin position="26"/>
        <end position="51"/>
    </location>
</feature>
<protein>
    <submittedName>
        <fullName evidence="2">Uncharacterized protein</fullName>
    </submittedName>
</protein>
<evidence type="ECO:0000313" key="3">
    <source>
        <dbReference type="Proteomes" id="UP000061432"/>
    </source>
</evidence>
<proteinExistence type="predicted"/>
<evidence type="ECO:0000313" key="2">
    <source>
        <dbReference type="EMBL" id="BAR47072.1"/>
    </source>
</evidence>
<name>A0A1Y0ZBY8_9HYPH</name>
<reference evidence="2 3" key="1">
    <citation type="journal article" date="2015" name="Genome Announc.">
        <title>Complete Genome Sequence of Methylobacterium aquaticum Strain 22A, Isolated from Racomitrium japonicum Moss.</title>
        <authorList>
            <person name="Tani A."/>
            <person name="Ogura Y."/>
            <person name="Hayashi T."/>
            <person name="Kimbara K."/>
        </authorList>
    </citation>
    <scope>NUCLEOTIDE SEQUENCE [LARGE SCALE GENOMIC DNA]</scope>
    <source>
        <strain evidence="2 3">MA-22A</strain>
    </source>
</reference>
<sequence>MMMSGDRLSSLRAMVAEKLADIRAAKAAGVPFKPATRRPRPTAPATEQEEG</sequence>
<dbReference type="KEGG" id="maqu:Maq22A_c27830"/>
<evidence type="ECO:0000256" key="1">
    <source>
        <dbReference type="SAM" id="MobiDB-lite"/>
    </source>
</evidence>
<dbReference type="EMBL" id="AP014704">
    <property type="protein sequence ID" value="BAR47072.1"/>
    <property type="molecule type" value="Genomic_DNA"/>
</dbReference>
<dbReference type="Proteomes" id="UP000061432">
    <property type="component" value="Chromosome"/>
</dbReference>
<organism evidence="2 3">
    <name type="scientific">Methylobacterium aquaticum</name>
    <dbReference type="NCBI Taxonomy" id="270351"/>
    <lineage>
        <taxon>Bacteria</taxon>
        <taxon>Pseudomonadati</taxon>
        <taxon>Pseudomonadota</taxon>
        <taxon>Alphaproteobacteria</taxon>
        <taxon>Hyphomicrobiales</taxon>
        <taxon>Methylobacteriaceae</taxon>
        <taxon>Methylobacterium</taxon>
    </lineage>
</organism>
<gene>
    <name evidence="2" type="ORF">Maq22A_c27830</name>
</gene>
<dbReference type="STRING" id="270351.Maq22A_c27830"/>
<accession>A0A1Y0ZBY8</accession>
<reference evidence="3" key="2">
    <citation type="submission" date="2015-01" db="EMBL/GenBank/DDBJ databases">
        <title>Complete genome sequence of Methylobacterium aquaticum strain 22A.</title>
        <authorList>
            <person name="Tani A."/>
            <person name="Ogura Y."/>
            <person name="Hayashi T."/>
        </authorList>
    </citation>
    <scope>NUCLEOTIDE SEQUENCE [LARGE SCALE GENOMIC DNA]</scope>
    <source>
        <strain evidence="3">MA-22A</strain>
    </source>
</reference>
<dbReference type="AlphaFoldDB" id="A0A1Y0ZBY8"/>